<name>A0AAV0AWV6_PHAPC</name>
<keyword evidence="4" id="KW-1185">Reference proteome</keyword>
<feature type="compositionally biased region" description="Polar residues" evidence="2">
    <location>
        <begin position="303"/>
        <end position="327"/>
    </location>
</feature>
<feature type="compositionally biased region" description="Basic and acidic residues" evidence="2">
    <location>
        <begin position="209"/>
        <end position="218"/>
    </location>
</feature>
<accession>A0AAV0AWV6</accession>
<evidence type="ECO:0000256" key="2">
    <source>
        <dbReference type="SAM" id="MobiDB-lite"/>
    </source>
</evidence>
<dbReference type="AlphaFoldDB" id="A0AAV0AWV6"/>
<feature type="compositionally biased region" description="Low complexity" evidence="2">
    <location>
        <begin position="23"/>
        <end position="42"/>
    </location>
</feature>
<evidence type="ECO:0000313" key="3">
    <source>
        <dbReference type="EMBL" id="CAH7673307.1"/>
    </source>
</evidence>
<feature type="compositionally biased region" description="Pro residues" evidence="2">
    <location>
        <begin position="167"/>
        <end position="178"/>
    </location>
</feature>
<evidence type="ECO:0000256" key="1">
    <source>
        <dbReference type="SAM" id="Coils"/>
    </source>
</evidence>
<comment type="caution">
    <text evidence="3">The sequence shown here is derived from an EMBL/GenBank/DDBJ whole genome shotgun (WGS) entry which is preliminary data.</text>
</comment>
<evidence type="ECO:0000313" key="4">
    <source>
        <dbReference type="Proteomes" id="UP001153365"/>
    </source>
</evidence>
<feature type="compositionally biased region" description="Basic residues" evidence="2">
    <location>
        <begin position="93"/>
        <end position="108"/>
    </location>
</feature>
<dbReference type="Proteomes" id="UP001153365">
    <property type="component" value="Unassembled WGS sequence"/>
</dbReference>
<feature type="compositionally biased region" description="Low complexity" evidence="2">
    <location>
        <begin position="340"/>
        <end position="362"/>
    </location>
</feature>
<feature type="region of interest" description="Disordered" evidence="2">
    <location>
        <begin position="513"/>
        <end position="540"/>
    </location>
</feature>
<feature type="region of interest" description="Disordered" evidence="2">
    <location>
        <begin position="156"/>
        <end position="218"/>
    </location>
</feature>
<feature type="compositionally biased region" description="Basic and acidic residues" evidence="2">
    <location>
        <begin position="513"/>
        <end position="537"/>
    </location>
</feature>
<dbReference type="EMBL" id="CALTRL010001666">
    <property type="protein sequence ID" value="CAH7673307.1"/>
    <property type="molecule type" value="Genomic_DNA"/>
</dbReference>
<proteinExistence type="predicted"/>
<keyword evidence="1" id="KW-0175">Coiled coil</keyword>
<gene>
    <name evidence="3" type="ORF">PPACK8108_LOCUS8195</name>
</gene>
<protein>
    <submittedName>
        <fullName evidence="3">Expressed protein</fullName>
    </submittedName>
</protein>
<feature type="coiled-coil region" evidence="1">
    <location>
        <begin position="383"/>
        <end position="417"/>
    </location>
</feature>
<sequence>MSQRRSTSRSSNQRIRRNDDSNNHSTRSTSKSLTSSSATKPSVFKRRKRIKPSSDSEELESEDETESFPLNVRKTNTGTVEEGEDSESELGVKGKRRRKGKGKGKGKGKAPSSQSTPRQVYEPVDLIDLNGSSSDIEILPKNITISSNSSVLPALDPNQQSFLSPPLVTPPLSPPPGSDPSQTKSSGIENRKDPVDLLSQNPGGMDHTGPSDRPDSLRDTLIDSLRSLVLDCPKHFAEIQAYSKMVETAENGLRDNPLEPIFQLEMEKKQNLLNHSRAELEKKLIKIVNPIRESLLRLAEGQATGSSSPSNSRTEISNRSHSPNQTVDRIERQFLSQANSQPSSSRLRQSSPSPRRTSGPLRASSKLISPVATTSHSNDRASVDELIRKYSALSIRLKSVENSLSELKKESNNQALEARFSHAPKGYDDQSRVLASSTQRNFNAMLEKDISPGGILGDRFGLLDNRVSDLQNLNADLEVKLDRSHRDLSNQLKSYGSVRGESKAYLERCDPRKLKDGKESQRRTEIRSDERQSEKAENFSQPVQIEVERLKASVQELFRSLDDLKAENYSRWNNFHQSFTETWRKTEAELRDFLKRAQSELKGDISSDRAAMRSSFEDNIKLVKRLGASLEEAVAKWDESHQISNPTIAHSEARQTDPLKQRNTDLSCKAYLSVDPAESLVSSQFGSPSASTKNNNSSSINRHDGGTSSLSKSLKSRFDCFETRTSRRLDDLESRQEKSVLGNLALRESDHAPIDGGGSRMPQDTTAHFQNDSLCASVGNENYSVQHSPKTPFLSTTPITGESGIPSQMRASEIRGIGVPKLSMDTDLPVTSRNQQHCEASVECSASHKDHLLKHPYEDIYYYIGQRLMHSQWLSAILKKKVVPSVKPQVKESLTEILSDIGLTFTTIIELSEMNKNYKDFKPEDFYLKKNNLGKFSKTNSGGTEGEGSVMNDKLIEENFQDVRLKHINLERTVNSLTHRLNEASNLINAGHFEENYKDMKVKSSDLEQHLSVVTQRCNDLMNLNDGVKLYPLNFFFTVNENSKKCAQEVIQKKYFEMGQAIKKEITRFAEAKIEALLEKSRLGTNKDELIDRSTQTPSNMFDYERLAEGDLLKIEEHILGKLLMYSKEVEKFEKEYSDEDEDDPKKTLRNRWNFFFKRFSLMTNGKGKQGDEKGGIESGLDGHNDNFIANNSSLALKLEAIQRCLDQFATSLGPIQIGILSYLDHNLHQLSILILN</sequence>
<feature type="compositionally biased region" description="Acidic residues" evidence="2">
    <location>
        <begin position="55"/>
        <end position="66"/>
    </location>
</feature>
<feature type="compositionally biased region" description="Low complexity" evidence="2">
    <location>
        <begin position="1"/>
        <end position="13"/>
    </location>
</feature>
<organism evidence="3 4">
    <name type="scientific">Phakopsora pachyrhizi</name>
    <name type="common">Asian soybean rust disease fungus</name>
    <dbReference type="NCBI Taxonomy" id="170000"/>
    <lineage>
        <taxon>Eukaryota</taxon>
        <taxon>Fungi</taxon>
        <taxon>Dikarya</taxon>
        <taxon>Basidiomycota</taxon>
        <taxon>Pucciniomycotina</taxon>
        <taxon>Pucciniomycetes</taxon>
        <taxon>Pucciniales</taxon>
        <taxon>Phakopsoraceae</taxon>
        <taxon>Phakopsora</taxon>
    </lineage>
</organism>
<feature type="region of interest" description="Disordered" evidence="2">
    <location>
        <begin position="299"/>
        <end position="378"/>
    </location>
</feature>
<feature type="region of interest" description="Disordered" evidence="2">
    <location>
        <begin position="682"/>
        <end position="712"/>
    </location>
</feature>
<feature type="compositionally biased region" description="Polar residues" evidence="2">
    <location>
        <begin position="682"/>
        <end position="700"/>
    </location>
</feature>
<feature type="region of interest" description="Disordered" evidence="2">
    <location>
        <begin position="786"/>
        <end position="808"/>
    </location>
</feature>
<feature type="region of interest" description="Disordered" evidence="2">
    <location>
        <begin position="1"/>
        <end position="126"/>
    </location>
</feature>
<reference evidence="3" key="1">
    <citation type="submission" date="2022-06" db="EMBL/GenBank/DDBJ databases">
        <authorList>
            <consortium name="SYNGENTA / RWTH Aachen University"/>
        </authorList>
    </citation>
    <scope>NUCLEOTIDE SEQUENCE</scope>
</reference>